<dbReference type="InterPro" id="IPR025638">
    <property type="entry name" value="DUF4336"/>
</dbReference>
<keyword evidence="2" id="KW-1185">Reference proteome</keyword>
<name>A0ABX7N9Y6_9BACT</name>
<organism evidence="1 2">
    <name type="scientific">Myxococcus landrumensis</name>
    <dbReference type="NCBI Taxonomy" id="2813577"/>
    <lineage>
        <taxon>Bacteria</taxon>
        <taxon>Pseudomonadati</taxon>
        <taxon>Myxococcota</taxon>
        <taxon>Myxococcia</taxon>
        <taxon>Myxococcales</taxon>
        <taxon>Cystobacterineae</taxon>
        <taxon>Myxococcaceae</taxon>
        <taxon>Myxococcus</taxon>
    </lineage>
</organism>
<evidence type="ECO:0000313" key="1">
    <source>
        <dbReference type="EMBL" id="QSQ15291.1"/>
    </source>
</evidence>
<sequence>MTSGDRATAAASVEWSDGIRLYTPLSTLKPLADDLWMVDGPVARMSIGPVTLPFPTRMVVVRRRTGGLWVWSPTAPTPELFAEVDALGPVEHLVSPNRLHYMAIPAWKARYPEATAWASPGVRERARSQGIDVAFDADLGDEAPSAWAEDLHQLIFRGSRYIEEVVFFHRASSTLIVADMVLALEPERIQPRFRWLLSLGGAMWPGQTPREVQVTAWGRKARARECFQRMMDWKPRRVVVGHGRCYQDDAPARLERAFSWLR</sequence>
<accession>A0ABX7N9Y6</accession>
<protein>
    <submittedName>
        <fullName evidence="1">DUF4336 domain-containing protein</fullName>
    </submittedName>
</protein>
<gene>
    <name evidence="1" type="ORF">JY572_04175</name>
</gene>
<dbReference type="PANTHER" id="PTHR33835">
    <property type="entry name" value="YALI0C07656P"/>
    <property type="match status" value="1"/>
</dbReference>
<dbReference type="PANTHER" id="PTHR33835:SF1">
    <property type="entry name" value="METALLO-BETA-LACTAMASE DOMAIN-CONTAINING PROTEIN"/>
    <property type="match status" value="1"/>
</dbReference>
<dbReference type="Pfam" id="PF14234">
    <property type="entry name" value="DUF4336"/>
    <property type="match status" value="1"/>
</dbReference>
<dbReference type="RefSeq" id="WP_206717007.1">
    <property type="nucleotide sequence ID" value="NZ_CP071091.1"/>
</dbReference>
<dbReference type="EMBL" id="CP071091">
    <property type="protein sequence ID" value="QSQ15291.1"/>
    <property type="molecule type" value="Genomic_DNA"/>
</dbReference>
<evidence type="ECO:0000313" key="2">
    <source>
        <dbReference type="Proteomes" id="UP000663090"/>
    </source>
</evidence>
<dbReference type="Proteomes" id="UP000663090">
    <property type="component" value="Chromosome"/>
</dbReference>
<proteinExistence type="predicted"/>
<dbReference type="InterPro" id="IPR036866">
    <property type="entry name" value="RibonucZ/Hydroxyglut_hydro"/>
</dbReference>
<dbReference type="SUPFAM" id="SSF56281">
    <property type="entry name" value="Metallo-hydrolase/oxidoreductase"/>
    <property type="match status" value="1"/>
</dbReference>
<reference evidence="1 2" key="1">
    <citation type="submission" date="2021-02" db="EMBL/GenBank/DDBJ databases">
        <title>De Novo genome assembly of isolated myxobacteria.</title>
        <authorList>
            <person name="Stevens D.C."/>
        </authorList>
    </citation>
    <scope>NUCLEOTIDE SEQUENCE [LARGE SCALE GENOMIC DNA]</scope>
    <source>
        <strain evidence="1 2">SCHIC003</strain>
    </source>
</reference>